<evidence type="ECO:0000313" key="3">
    <source>
        <dbReference type="Proteomes" id="UP000237073"/>
    </source>
</evidence>
<sequence>MTGLLPAFSNARFYNDKWPELEQDVRFYFETFGFLVEAQITEHVSPTAGEPGRVLWLFSSQTSRISSWFDVLTFTLRMLYT</sequence>
<evidence type="ECO:0000313" key="4">
    <source>
        <dbReference type="Proteomes" id="UP000247005"/>
    </source>
</evidence>
<protein>
    <submittedName>
        <fullName evidence="2">Uncharacterized protein</fullName>
    </submittedName>
</protein>
<name>A0A2P5GHB8_9ENTR</name>
<keyword evidence="3" id="KW-1185">Reference proteome</keyword>
<organism evidence="2 4">
    <name type="scientific">Superficieibacter electus</name>
    <dbReference type="NCBI Taxonomy" id="2022662"/>
    <lineage>
        <taxon>Bacteria</taxon>
        <taxon>Pseudomonadati</taxon>
        <taxon>Pseudomonadota</taxon>
        <taxon>Gammaproteobacteria</taxon>
        <taxon>Enterobacterales</taxon>
        <taxon>Enterobacteriaceae</taxon>
        <taxon>Superficieibacter</taxon>
    </lineage>
</organism>
<accession>A0A2P5GHB8</accession>
<dbReference type="AlphaFoldDB" id="A0A2P5GHB8"/>
<dbReference type="EMBL" id="PQGE01000039">
    <property type="protein sequence ID" value="POP40650.1"/>
    <property type="molecule type" value="Genomic_DNA"/>
</dbReference>
<gene>
    <name evidence="2" type="ORF">CHU32_26085</name>
    <name evidence="1" type="ORF">CHU33_26170</name>
</gene>
<proteinExistence type="predicted"/>
<evidence type="ECO:0000313" key="2">
    <source>
        <dbReference type="EMBL" id="POP41814.1"/>
    </source>
</evidence>
<dbReference type="InterPro" id="IPR023393">
    <property type="entry name" value="START-like_dom_sf"/>
</dbReference>
<dbReference type="Proteomes" id="UP000237073">
    <property type="component" value="Unassembled WGS sequence"/>
</dbReference>
<dbReference type="EMBL" id="PQGD01000036">
    <property type="protein sequence ID" value="POP41814.1"/>
    <property type="molecule type" value="Genomic_DNA"/>
</dbReference>
<dbReference type="Proteomes" id="UP000247005">
    <property type="component" value="Unassembled WGS sequence"/>
</dbReference>
<comment type="caution">
    <text evidence="2">The sequence shown here is derived from an EMBL/GenBank/DDBJ whole genome shotgun (WGS) entry which is preliminary data.</text>
</comment>
<reference evidence="3 4" key="1">
    <citation type="submission" date="2018-01" db="EMBL/GenBank/DDBJ databases">
        <title>Superficieibacter electus gen. nov., sp. nov., an extended-spectrum beta-lactamase possessing member of the Enterobacteriaceae family, isolated from intensive care unit surfaces.</title>
        <authorList>
            <person name="Potter R.F."/>
            <person name="D'Souza A.W."/>
        </authorList>
    </citation>
    <scope>NUCLEOTIDE SEQUENCE [LARGE SCALE GENOMIC DNA]</scope>
    <source>
        <strain evidence="2 4">BP-1</strain>
        <strain evidence="1 3">BP-2</strain>
    </source>
</reference>
<evidence type="ECO:0000313" key="1">
    <source>
        <dbReference type="EMBL" id="POP40650.1"/>
    </source>
</evidence>
<dbReference type="Gene3D" id="3.30.530.20">
    <property type="match status" value="1"/>
</dbReference>